<organism evidence="1 2">
    <name type="scientific">Pleurodeles waltl</name>
    <name type="common">Iberian ribbed newt</name>
    <dbReference type="NCBI Taxonomy" id="8319"/>
    <lineage>
        <taxon>Eukaryota</taxon>
        <taxon>Metazoa</taxon>
        <taxon>Chordata</taxon>
        <taxon>Craniata</taxon>
        <taxon>Vertebrata</taxon>
        <taxon>Euteleostomi</taxon>
        <taxon>Amphibia</taxon>
        <taxon>Batrachia</taxon>
        <taxon>Caudata</taxon>
        <taxon>Salamandroidea</taxon>
        <taxon>Salamandridae</taxon>
        <taxon>Pleurodelinae</taxon>
        <taxon>Pleurodeles</taxon>
    </lineage>
</organism>
<accession>A0AAV7VDA0</accession>
<gene>
    <name evidence="1" type="ORF">NDU88_002715</name>
</gene>
<evidence type="ECO:0000313" key="2">
    <source>
        <dbReference type="Proteomes" id="UP001066276"/>
    </source>
</evidence>
<evidence type="ECO:0000313" key="1">
    <source>
        <dbReference type="EMBL" id="KAJ1198876.1"/>
    </source>
</evidence>
<dbReference type="Proteomes" id="UP001066276">
    <property type="component" value="Chromosome 2_1"/>
</dbReference>
<keyword evidence="2" id="KW-1185">Reference proteome</keyword>
<reference evidence="1" key="1">
    <citation type="journal article" date="2022" name="bioRxiv">
        <title>Sequencing and chromosome-scale assembly of the giantPleurodeles waltlgenome.</title>
        <authorList>
            <person name="Brown T."/>
            <person name="Elewa A."/>
            <person name="Iarovenko S."/>
            <person name="Subramanian E."/>
            <person name="Araus A.J."/>
            <person name="Petzold A."/>
            <person name="Susuki M."/>
            <person name="Suzuki K.-i.T."/>
            <person name="Hayashi T."/>
            <person name="Toyoda A."/>
            <person name="Oliveira C."/>
            <person name="Osipova E."/>
            <person name="Leigh N.D."/>
            <person name="Simon A."/>
            <person name="Yun M.H."/>
        </authorList>
    </citation>
    <scope>NUCLEOTIDE SEQUENCE</scope>
    <source>
        <strain evidence="1">20211129_DDA</strain>
        <tissue evidence="1">Liver</tissue>
    </source>
</reference>
<dbReference type="AlphaFoldDB" id="A0AAV7VDA0"/>
<dbReference type="EMBL" id="JANPWB010000003">
    <property type="protein sequence ID" value="KAJ1198876.1"/>
    <property type="molecule type" value="Genomic_DNA"/>
</dbReference>
<name>A0AAV7VDA0_PLEWA</name>
<protein>
    <submittedName>
        <fullName evidence="1">Uncharacterized protein</fullName>
    </submittedName>
</protein>
<comment type="caution">
    <text evidence="1">The sequence shown here is derived from an EMBL/GenBank/DDBJ whole genome shotgun (WGS) entry which is preliminary data.</text>
</comment>
<proteinExistence type="predicted"/>
<sequence length="99" mass="11096">MCTREGSLLGLLRYLKTVKAANRVIDLAMLIACKLIAMHCKAPIMLEIVYWCMATLKWEQAEAVALRQEEACGVHKYPIAADWETLLLGLQTYQEGLVG</sequence>